<gene>
    <name evidence="3" type="ORF">WKW77_24815</name>
</gene>
<evidence type="ECO:0000313" key="4">
    <source>
        <dbReference type="Proteomes" id="UP001365846"/>
    </source>
</evidence>
<reference evidence="3 4" key="1">
    <citation type="submission" date="2024-03" db="EMBL/GenBank/DDBJ databases">
        <title>Novel species of the genus Variovorax.</title>
        <authorList>
            <person name="Liu Q."/>
            <person name="Xin Y.-H."/>
        </authorList>
    </citation>
    <scope>NUCLEOTIDE SEQUENCE [LARGE SCALE GENOMIC DNA]</scope>
    <source>
        <strain evidence="3 4">KACC 18899</strain>
    </source>
</reference>
<dbReference type="RefSeq" id="WP_340359561.1">
    <property type="nucleotide sequence ID" value="NZ_JBBKZU010000012.1"/>
</dbReference>
<dbReference type="Gene3D" id="3.30.70.360">
    <property type="match status" value="1"/>
</dbReference>
<dbReference type="InterPro" id="IPR002933">
    <property type="entry name" value="Peptidase_M20"/>
</dbReference>
<accession>A0ABU8VL79</accession>
<dbReference type="Pfam" id="PF07687">
    <property type="entry name" value="M20_dimer"/>
    <property type="match status" value="1"/>
</dbReference>
<dbReference type="Pfam" id="PF01546">
    <property type="entry name" value="Peptidase_M20"/>
    <property type="match status" value="1"/>
</dbReference>
<evidence type="ECO:0000256" key="1">
    <source>
        <dbReference type="ARBA" id="ARBA00022801"/>
    </source>
</evidence>
<keyword evidence="4" id="KW-1185">Reference proteome</keyword>
<organism evidence="3 4">
    <name type="scientific">Variovorax ureilyticus</name>
    <dbReference type="NCBI Taxonomy" id="1836198"/>
    <lineage>
        <taxon>Bacteria</taxon>
        <taxon>Pseudomonadati</taxon>
        <taxon>Pseudomonadota</taxon>
        <taxon>Betaproteobacteria</taxon>
        <taxon>Burkholderiales</taxon>
        <taxon>Comamonadaceae</taxon>
        <taxon>Variovorax</taxon>
    </lineage>
</organism>
<dbReference type="SUPFAM" id="SSF55031">
    <property type="entry name" value="Bacterial exopeptidase dimerisation domain"/>
    <property type="match status" value="1"/>
</dbReference>
<dbReference type="PANTHER" id="PTHR11014:SF63">
    <property type="entry name" value="METALLOPEPTIDASE, PUTATIVE (AFU_ORTHOLOGUE AFUA_6G09600)-RELATED"/>
    <property type="match status" value="1"/>
</dbReference>
<dbReference type="Proteomes" id="UP001365846">
    <property type="component" value="Unassembled WGS sequence"/>
</dbReference>
<dbReference type="InterPro" id="IPR011650">
    <property type="entry name" value="Peptidase_M20_dimer"/>
</dbReference>
<evidence type="ECO:0000259" key="2">
    <source>
        <dbReference type="Pfam" id="PF07687"/>
    </source>
</evidence>
<keyword evidence="1" id="KW-0378">Hydrolase</keyword>
<proteinExistence type="predicted"/>
<dbReference type="InterPro" id="IPR036264">
    <property type="entry name" value="Bact_exopeptidase_dim_dom"/>
</dbReference>
<dbReference type="SUPFAM" id="SSF53187">
    <property type="entry name" value="Zn-dependent exopeptidases"/>
    <property type="match status" value="1"/>
</dbReference>
<feature type="domain" description="Peptidase M20 dimerisation" evidence="2">
    <location>
        <begin position="182"/>
        <end position="274"/>
    </location>
</feature>
<dbReference type="PIRSF" id="PIRSF005962">
    <property type="entry name" value="Pept_M20D_amidohydro"/>
    <property type="match status" value="1"/>
</dbReference>
<protein>
    <submittedName>
        <fullName evidence="3">M20 aminoacylase family protein</fullName>
    </submittedName>
</protein>
<comment type="caution">
    <text evidence="3">The sequence shown here is derived from an EMBL/GenBank/DDBJ whole genome shotgun (WGS) entry which is preliminary data.</text>
</comment>
<dbReference type="PANTHER" id="PTHR11014">
    <property type="entry name" value="PEPTIDASE M20 FAMILY MEMBER"/>
    <property type="match status" value="1"/>
</dbReference>
<sequence>MTAIDSDIAHDMVRWRRDLHAHPELAFCEHRTADLVAKELEEAGLVVTRGLGKTGIVATLVSGEGPAIALRADMDALPVHEANTFGHASTTQGTMHACGHDGHTSILLGAAKALARDPQLRGTVHFVFQPAEENEGGGRAMVNDGLFDRFPVQAVYGMHNWPGLPAGQFAINHGPMMAALDTFEICITGRGSHAAMPERGIDPFISVAQITLALQTIPSRTLSAMDAAVVSVTQIHGGDAWNVIPDAVTIRGTARCFDPMIQDRIEAAIRSIVRGIVDSNGATASVEYTRRYPPTVNTHSETDRAIAAARLVAGESGVQIGCRPSMASEDFAFMLQSKPGAYIWLGADGTSPSAALHNPHYDFNDETLVIGASYWVALARQELPRG</sequence>
<dbReference type="CDD" id="cd05666">
    <property type="entry name" value="M20_Acy1-like"/>
    <property type="match status" value="1"/>
</dbReference>
<dbReference type="Gene3D" id="3.40.630.10">
    <property type="entry name" value="Zn peptidases"/>
    <property type="match status" value="1"/>
</dbReference>
<dbReference type="EMBL" id="JBBKZU010000012">
    <property type="protein sequence ID" value="MEJ8814330.1"/>
    <property type="molecule type" value="Genomic_DNA"/>
</dbReference>
<evidence type="ECO:0000313" key="3">
    <source>
        <dbReference type="EMBL" id="MEJ8814330.1"/>
    </source>
</evidence>
<dbReference type="InterPro" id="IPR017439">
    <property type="entry name" value="Amidohydrolase"/>
</dbReference>
<name>A0ABU8VL79_9BURK</name>
<dbReference type="NCBIfam" id="TIGR01891">
    <property type="entry name" value="amidohydrolases"/>
    <property type="match status" value="1"/>
</dbReference>